<reference evidence="2 3" key="1">
    <citation type="submission" date="2018-05" db="EMBL/GenBank/DDBJ databases">
        <title>Description of Sphingomonas pokkalii sp nov, isolated from the rhizosphere of saline tolerant pokkali rice and its draft genome analysis.</title>
        <authorList>
            <person name="Menon R."/>
            <person name="Kumari S."/>
            <person name="Rameshkumar N."/>
        </authorList>
    </citation>
    <scope>NUCLEOTIDE SEQUENCE [LARGE SCALE GENOMIC DNA]</scope>
    <source>
        <strain evidence="2 3">L3B27</strain>
    </source>
</reference>
<evidence type="ECO:0000313" key="2">
    <source>
        <dbReference type="EMBL" id="PVX28331.1"/>
    </source>
</evidence>
<dbReference type="EMBL" id="QENQ01000001">
    <property type="protein sequence ID" value="PVX28331.1"/>
    <property type="molecule type" value="Genomic_DNA"/>
</dbReference>
<evidence type="ECO:0000256" key="1">
    <source>
        <dbReference type="SAM" id="MobiDB-lite"/>
    </source>
</evidence>
<protein>
    <submittedName>
        <fullName evidence="2">Uncharacterized protein</fullName>
    </submittedName>
</protein>
<accession>A0A2U0SAM6</accession>
<keyword evidence="3" id="KW-1185">Reference proteome</keyword>
<organism evidence="2 3">
    <name type="scientific">Sphingomonas pokkalii</name>
    <dbReference type="NCBI Taxonomy" id="2175090"/>
    <lineage>
        <taxon>Bacteria</taxon>
        <taxon>Pseudomonadati</taxon>
        <taxon>Pseudomonadota</taxon>
        <taxon>Alphaproteobacteria</taxon>
        <taxon>Sphingomonadales</taxon>
        <taxon>Sphingomonadaceae</taxon>
        <taxon>Sphingomonas</taxon>
    </lineage>
</organism>
<feature type="compositionally biased region" description="Basic and acidic residues" evidence="1">
    <location>
        <begin position="25"/>
        <end position="35"/>
    </location>
</feature>
<dbReference type="AlphaFoldDB" id="A0A2U0SAM6"/>
<feature type="region of interest" description="Disordered" evidence="1">
    <location>
        <begin position="1"/>
        <end position="81"/>
    </location>
</feature>
<sequence>MSDKQPMQAAGGDGPKGAPDGVSDVESHGRTKGESDGGAYPNPYPEQKRKEGPGHFMGHGGQSHINDEGGSNPNATTEDEE</sequence>
<gene>
    <name evidence="2" type="ORF">DD559_02405</name>
</gene>
<comment type="caution">
    <text evidence="2">The sequence shown here is derived from an EMBL/GenBank/DDBJ whole genome shotgun (WGS) entry which is preliminary data.</text>
</comment>
<proteinExistence type="predicted"/>
<evidence type="ECO:0000313" key="3">
    <source>
        <dbReference type="Proteomes" id="UP000245890"/>
    </source>
</evidence>
<dbReference type="OrthoDB" id="7573856at2"/>
<dbReference type="Proteomes" id="UP000245890">
    <property type="component" value="Unassembled WGS sequence"/>
</dbReference>
<name>A0A2U0SAM6_9SPHN</name>
<dbReference type="RefSeq" id="WP_116467782.1">
    <property type="nucleotide sequence ID" value="NZ_QENQ01000001.1"/>
</dbReference>
<feature type="compositionally biased region" description="Polar residues" evidence="1">
    <location>
        <begin position="69"/>
        <end position="81"/>
    </location>
</feature>